<feature type="compositionally biased region" description="Low complexity" evidence="1">
    <location>
        <begin position="83"/>
        <end position="92"/>
    </location>
</feature>
<feature type="region of interest" description="Disordered" evidence="1">
    <location>
        <begin position="25"/>
        <end position="50"/>
    </location>
</feature>
<evidence type="ECO:0000256" key="1">
    <source>
        <dbReference type="SAM" id="MobiDB-lite"/>
    </source>
</evidence>
<accession>A0A564RVN6</accession>
<reference evidence="2 3" key="1">
    <citation type="submission" date="2019-07" db="EMBL/GenBank/DDBJ databases">
        <authorList>
            <person name="Chang H.-W."/>
            <person name="Raman A."/>
            <person name="Venkatesh S."/>
            <person name="Gehrig J."/>
        </authorList>
    </citation>
    <scope>NUCLEOTIDE SEQUENCE [LARGE SCALE GENOMIC DNA]</scope>
    <source>
        <strain evidence="2">B.longum_ssp_infantis_4</strain>
    </source>
</reference>
<feature type="compositionally biased region" description="Basic and acidic residues" evidence="1">
    <location>
        <begin position="257"/>
        <end position="268"/>
    </location>
</feature>
<protein>
    <submittedName>
        <fullName evidence="2">Uncharacterized protein</fullName>
    </submittedName>
</protein>
<dbReference type="Proteomes" id="UP000319252">
    <property type="component" value="Unassembled WGS sequence"/>
</dbReference>
<dbReference type="AlphaFoldDB" id="A0A564RVN6"/>
<proteinExistence type="predicted"/>
<evidence type="ECO:0000313" key="3">
    <source>
        <dbReference type="Proteomes" id="UP000319252"/>
    </source>
</evidence>
<name>A0A564RVN6_BIFLI</name>
<feature type="region of interest" description="Disordered" evidence="1">
    <location>
        <begin position="83"/>
        <end position="268"/>
    </location>
</feature>
<organism evidence="2 3">
    <name type="scientific">Bifidobacterium longum subsp. infantis</name>
    <dbReference type="NCBI Taxonomy" id="1682"/>
    <lineage>
        <taxon>Bacteria</taxon>
        <taxon>Bacillati</taxon>
        <taxon>Actinomycetota</taxon>
        <taxon>Actinomycetes</taxon>
        <taxon>Bifidobacteriales</taxon>
        <taxon>Bifidobacteriaceae</taxon>
        <taxon>Bifidobacterium</taxon>
    </lineage>
</organism>
<gene>
    <name evidence="2" type="ORF">BLONGUMMC1_00534</name>
</gene>
<feature type="compositionally biased region" description="Basic and acidic residues" evidence="1">
    <location>
        <begin position="114"/>
        <end position="138"/>
    </location>
</feature>
<feature type="compositionally biased region" description="Basic and acidic residues" evidence="1">
    <location>
        <begin position="25"/>
        <end position="41"/>
    </location>
</feature>
<sequence length="268" mass="29163">MDAPVCKDDARQGPVLLIRDAFRRQPAEEGRVGAERQKQADPEGGVGQTAPLVRRDAHVRHHRGIRQRMVREGMRRGAPLRARARGLAAQAPDEGRDRAAAGRRSAAIVLESMQSRHEEETVQKTRAGADDQAGDRHAGRGLPGILPPVDPSRAAGGRAAHRRGLRTATQGHRPRPQTAVRAAFRDARSGRSGRIPARRDEDPGKPPSRTHPRTGLPSHQGTYRQVLSRQGSRHDALPRDQAPGTGPEPDDDPTAVPHREGKESTART</sequence>
<feature type="compositionally biased region" description="Polar residues" evidence="1">
    <location>
        <begin position="217"/>
        <end position="230"/>
    </location>
</feature>
<dbReference type="EMBL" id="CABHML010000014">
    <property type="protein sequence ID" value="VUW82266.1"/>
    <property type="molecule type" value="Genomic_DNA"/>
</dbReference>
<evidence type="ECO:0000313" key="2">
    <source>
        <dbReference type="EMBL" id="VUW82266.1"/>
    </source>
</evidence>